<keyword evidence="4" id="KW-1185">Reference proteome</keyword>
<sequence length="53" mass="6102">MTAKKQHASRTSQQPNPPAIIPNPPQASRWQLILSSFFLTVWLIFLAWMAFFS</sequence>
<evidence type="ECO:0000256" key="2">
    <source>
        <dbReference type="SAM" id="Phobius"/>
    </source>
</evidence>
<organism evidence="3 4">
    <name type="scientific">Bythopirellula polymerisocia</name>
    <dbReference type="NCBI Taxonomy" id="2528003"/>
    <lineage>
        <taxon>Bacteria</taxon>
        <taxon>Pseudomonadati</taxon>
        <taxon>Planctomycetota</taxon>
        <taxon>Planctomycetia</taxon>
        <taxon>Pirellulales</taxon>
        <taxon>Lacipirellulaceae</taxon>
        <taxon>Bythopirellula</taxon>
    </lineage>
</organism>
<name>A0A5C6D377_9BACT</name>
<keyword evidence="2" id="KW-0472">Membrane</keyword>
<feature type="region of interest" description="Disordered" evidence="1">
    <location>
        <begin position="1"/>
        <end position="23"/>
    </location>
</feature>
<keyword evidence="2" id="KW-0812">Transmembrane</keyword>
<evidence type="ECO:0000313" key="3">
    <source>
        <dbReference type="EMBL" id="TWU29309.1"/>
    </source>
</evidence>
<evidence type="ECO:0000256" key="1">
    <source>
        <dbReference type="SAM" id="MobiDB-lite"/>
    </source>
</evidence>
<comment type="caution">
    <text evidence="3">The sequence shown here is derived from an EMBL/GenBank/DDBJ whole genome shotgun (WGS) entry which is preliminary data.</text>
</comment>
<dbReference type="AlphaFoldDB" id="A0A5C6D377"/>
<dbReference type="Proteomes" id="UP000318437">
    <property type="component" value="Unassembled WGS sequence"/>
</dbReference>
<gene>
    <name evidence="3" type="ORF">Pla144_00850</name>
</gene>
<proteinExistence type="predicted"/>
<keyword evidence="2" id="KW-1133">Transmembrane helix</keyword>
<dbReference type="EMBL" id="SJPS01000001">
    <property type="protein sequence ID" value="TWU29309.1"/>
    <property type="molecule type" value="Genomic_DNA"/>
</dbReference>
<protein>
    <submittedName>
        <fullName evidence="3">Uncharacterized protein</fullName>
    </submittedName>
</protein>
<evidence type="ECO:0000313" key="4">
    <source>
        <dbReference type="Proteomes" id="UP000318437"/>
    </source>
</evidence>
<reference evidence="3 4" key="1">
    <citation type="submission" date="2019-02" db="EMBL/GenBank/DDBJ databases">
        <title>Deep-cultivation of Planctomycetes and their phenomic and genomic characterization uncovers novel biology.</title>
        <authorList>
            <person name="Wiegand S."/>
            <person name="Jogler M."/>
            <person name="Boedeker C."/>
            <person name="Pinto D."/>
            <person name="Vollmers J."/>
            <person name="Rivas-Marin E."/>
            <person name="Kohn T."/>
            <person name="Peeters S.H."/>
            <person name="Heuer A."/>
            <person name="Rast P."/>
            <person name="Oberbeckmann S."/>
            <person name="Bunk B."/>
            <person name="Jeske O."/>
            <person name="Meyerdierks A."/>
            <person name="Storesund J.E."/>
            <person name="Kallscheuer N."/>
            <person name="Luecker S."/>
            <person name="Lage O.M."/>
            <person name="Pohl T."/>
            <person name="Merkel B.J."/>
            <person name="Hornburger P."/>
            <person name="Mueller R.-W."/>
            <person name="Bruemmer F."/>
            <person name="Labrenz M."/>
            <person name="Spormann A.M."/>
            <person name="Op Den Camp H."/>
            <person name="Overmann J."/>
            <person name="Amann R."/>
            <person name="Jetten M.S.M."/>
            <person name="Mascher T."/>
            <person name="Medema M.H."/>
            <person name="Devos D.P."/>
            <person name="Kaster A.-K."/>
            <person name="Ovreas L."/>
            <person name="Rohde M."/>
            <person name="Galperin M.Y."/>
            <person name="Jogler C."/>
        </authorList>
    </citation>
    <scope>NUCLEOTIDE SEQUENCE [LARGE SCALE GENOMIC DNA]</scope>
    <source>
        <strain evidence="3 4">Pla144</strain>
    </source>
</reference>
<accession>A0A5C6D377</accession>
<feature type="transmembrane region" description="Helical" evidence="2">
    <location>
        <begin position="32"/>
        <end position="51"/>
    </location>
</feature>